<dbReference type="PANTHER" id="PTHR30353:SF15">
    <property type="entry name" value="INNER MEMBRANE PROTEIN YABI"/>
    <property type="match status" value="1"/>
</dbReference>
<feature type="transmembrane region" description="Helical" evidence="6">
    <location>
        <begin position="300"/>
        <end position="319"/>
    </location>
</feature>
<feature type="transmembrane region" description="Helical" evidence="6">
    <location>
        <begin position="360"/>
        <end position="380"/>
    </location>
</feature>
<dbReference type="AlphaFoldDB" id="A0A3B0ZPX9"/>
<keyword evidence="2" id="KW-1003">Cell membrane</keyword>
<evidence type="ECO:0000256" key="5">
    <source>
        <dbReference type="ARBA" id="ARBA00023136"/>
    </source>
</evidence>
<evidence type="ECO:0000256" key="3">
    <source>
        <dbReference type="ARBA" id="ARBA00022692"/>
    </source>
</evidence>
<evidence type="ECO:0000256" key="1">
    <source>
        <dbReference type="ARBA" id="ARBA00004651"/>
    </source>
</evidence>
<feature type="transmembrane region" description="Helical" evidence="6">
    <location>
        <begin position="34"/>
        <end position="54"/>
    </location>
</feature>
<feature type="transmembrane region" description="Helical" evidence="6">
    <location>
        <begin position="145"/>
        <end position="170"/>
    </location>
</feature>
<feature type="transmembrane region" description="Helical" evidence="6">
    <location>
        <begin position="389"/>
        <end position="408"/>
    </location>
</feature>
<comment type="subcellular location">
    <subcellularLocation>
        <location evidence="1">Cell membrane</location>
        <topology evidence="1">Multi-pass membrane protein</topology>
    </subcellularLocation>
</comment>
<feature type="domain" description="VTT" evidence="7">
    <location>
        <begin position="40"/>
        <end position="163"/>
    </location>
</feature>
<evidence type="ECO:0000259" key="8">
    <source>
        <dbReference type="Pfam" id="PF14067"/>
    </source>
</evidence>
<accession>A0A3B0ZPX9</accession>
<evidence type="ECO:0000313" key="9">
    <source>
        <dbReference type="EMBL" id="VAW93731.1"/>
    </source>
</evidence>
<keyword evidence="3 6" id="KW-0812">Transmembrane</keyword>
<feature type="transmembrane region" description="Helical" evidence="6">
    <location>
        <begin position="12"/>
        <end position="29"/>
    </location>
</feature>
<evidence type="ECO:0000259" key="7">
    <source>
        <dbReference type="Pfam" id="PF09335"/>
    </source>
</evidence>
<keyword evidence="5 6" id="KW-0472">Membrane</keyword>
<dbReference type="GO" id="GO:0005886">
    <property type="term" value="C:plasma membrane"/>
    <property type="evidence" value="ECO:0007669"/>
    <property type="project" value="UniProtKB-SubCell"/>
</dbReference>
<feature type="domain" description="LssY-like C-terminal" evidence="8">
    <location>
        <begin position="499"/>
        <end position="616"/>
    </location>
</feature>
<feature type="transmembrane region" description="Helical" evidence="6">
    <location>
        <begin position="176"/>
        <end position="198"/>
    </location>
</feature>
<name>A0A3B0ZPX9_9ZZZZ</name>
<dbReference type="InterPro" id="IPR032816">
    <property type="entry name" value="VTT_dom"/>
</dbReference>
<protein>
    <submittedName>
        <fullName evidence="9">Uncharacterized protein</fullName>
    </submittedName>
</protein>
<sequence length="669" mass="75897">MTIDSLEIFLNWMTQNTVWVSLFIFIVAMGESMLVIGLIVPGFFLMVGFGALIATGHLSFWPTVLIAITGAIAGDGLSYWIGKRYQQQLQRMWPLSRYPTLIKQGQTFFKKHGKKSVVLGRFFGPLRAIVPTVAGMSNMPPMQFYVSNVLSAMAWAPLYLLPGILFGMSLQLAKEFAGQLALLIVLAIVLVLITAHLVRSIYGWLAPQADVLSYRLLIWARNHPIIGSMPNSLVNPQSSEVRAITGFGFLLLTSTLILIILNHYLFNTLFINNVDAFIHKQLLLLQHPIANDVATFFNYFGNYNIVFSGVALFSIWNFYNRNYKAIFFIIAGLLLPWVTLSLINTFSLSFNSFSQHYQGMTHSLFMLAVSVYGFMAIYFVKGLTSKTSLIIYTLVILFLFAIAFAQLYTGIQVFSILLGHLFFGLLWVSILGIAYRRHPIQNASTETKKPLSITLISILGIVLLIFTINNNIKIPAEKPHPQKSRFIIGSAAWLESGWEILPRFRNDIRGEQKQPMNIQWAADQATITDALNHSGWQQVNNTTEKYFNWLKNIGDLLKLPIVKHLHNGQYNILTFRKQLTDKRLAIVRLWPSEYYLKSEGTKKPLWIGEVSFSEITRAPFLNYLTTVSAFNNATDILRNSLKSTTYEIRRYSVESKIENNREGKVLLIK</sequence>
<feature type="transmembrane region" description="Helical" evidence="6">
    <location>
        <begin position="60"/>
        <end position="82"/>
    </location>
</feature>
<proteinExistence type="predicted"/>
<evidence type="ECO:0000256" key="6">
    <source>
        <dbReference type="SAM" id="Phobius"/>
    </source>
</evidence>
<feature type="transmembrane region" description="Helical" evidence="6">
    <location>
        <begin position="451"/>
        <end position="468"/>
    </location>
</feature>
<dbReference type="PANTHER" id="PTHR30353">
    <property type="entry name" value="INNER MEMBRANE PROTEIN DEDA-RELATED"/>
    <property type="match status" value="1"/>
</dbReference>
<dbReference type="EMBL" id="UOFT01000034">
    <property type="protein sequence ID" value="VAW93731.1"/>
    <property type="molecule type" value="Genomic_DNA"/>
</dbReference>
<evidence type="ECO:0000256" key="4">
    <source>
        <dbReference type="ARBA" id="ARBA00022989"/>
    </source>
</evidence>
<dbReference type="Pfam" id="PF14067">
    <property type="entry name" value="LssY_C"/>
    <property type="match status" value="1"/>
</dbReference>
<dbReference type="InterPro" id="IPR025902">
    <property type="entry name" value="LssY-like-C_dom"/>
</dbReference>
<feature type="transmembrane region" description="Helical" evidence="6">
    <location>
        <begin position="414"/>
        <end position="435"/>
    </location>
</feature>
<keyword evidence="4 6" id="KW-1133">Transmembrane helix</keyword>
<feature type="transmembrane region" description="Helical" evidence="6">
    <location>
        <begin position="326"/>
        <end position="348"/>
    </location>
</feature>
<dbReference type="InterPro" id="IPR032818">
    <property type="entry name" value="DedA-like"/>
</dbReference>
<organism evidence="9">
    <name type="scientific">hydrothermal vent metagenome</name>
    <dbReference type="NCBI Taxonomy" id="652676"/>
    <lineage>
        <taxon>unclassified sequences</taxon>
        <taxon>metagenomes</taxon>
        <taxon>ecological metagenomes</taxon>
    </lineage>
</organism>
<gene>
    <name evidence="9" type="ORF">MNBD_GAMMA23-696</name>
</gene>
<evidence type="ECO:0000256" key="2">
    <source>
        <dbReference type="ARBA" id="ARBA00022475"/>
    </source>
</evidence>
<feature type="transmembrane region" description="Helical" evidence="6">
    <location>
        <begin position="247"/>
        <end position="266"/>
    </location>
</feature>
<dbReference type="Pfam" id="PF09335">
    <property type="entry name" value="VTT_dom"/>
    <property type="match status" value="1"/>
</dbReference>
<reference evidence="9" key="1">
    <citation type="submission" date="2018-06" db="EMBL/GenBank/DDBJ databases">
        <authorList>
            <person name="Zhirakovskaya E."/>
        </authorList>
    </citation>
    <scope>NUCLEOTIDE SEQUENCE</scope>
</reference>